<reference evidence="2" key="1">
    <citation type="submission" date="2020-09" db="EMBL/GenBank/DDBJ databases">
        <title>A new high-throughput screening method to detect antimicrobial volatiles from metagenomic clone libraries.</title>
        <authorList>
            <person name="Stocker F."/>
            <person name="Obermeier M."/>
            <person name="Resch K."/>
            <person name="Berg G."/>
            <person name="Mueller Bogota C.A."/>
        </authorList>
    </citation>
    <scope>NUCLEOTIDE SEQUENCE</scope>
</reference>
<dbReference type="Pfam" id="PF12728">
    <property type="entry name" value="HTH_17"/>
    <property type="match status" value="1"/>
</dbReference>
<protein>
    <recommendedName>
        <fullName evidence="1">Helix-turn-helix domain-containing protein</fullName>
    </recommendedName>
</protein>
<name>A0A7L9QD08_9ZZZZ</name>
<sequence length="92" mass="10195">MTDRRASPCSNAARCAVPPGAVGESLADFDSPSKAAPGEFITTDELADRLKLPAETVRGWRYKQTGPPSYRFGKHVRYRRSDVEAWELAQRA</sequence>
<dbReference type="SUPFAM" id="SSF46955">
    <property type="entry name" value="Putative DNA-binding domain"/>
    <property type="match status" value="1"/>
</dbReference>
<feature type="domain" description="Helix-turn-helix" evidence="1">
    <location>
        <begin position="41"/>
        <end position="86"/>
    </location>
</feature>
<accession>A0A7L9QD08</accession>
<proteinExistence type="predicted"/>
<evidence type="ECO:0000259" key="1">
    <source>
        <dbReference type="Pfam" id="PF12728"/>
    </source>
</evidence>
<dbReference type="InterPro" id="IPR010093">
    <property type="entry name" value="SinI_DNA-bd"/>
</dbReference>
<dbReference type="Gene3D" id="1.10.10.10">
    <property type="entry name" value="Winged helix-like DNA-binding domain superfamily/Winged helix DNA-binding domain"/>
    <property type="match status" value="1"/>
</dbReference>
<evidence type="ECO:0000313" key="2">
    <source>
        <dbReference type="EMBL" id="QOL00367.1"/>
    </source>
</evidence>
<organism evidence="2">
    <name type="scientific">uncultured organism</name>
    <dbReference type="NCBI Taxonomy" id="155900"/>
    <lineage>
        <taxon>unclassified sequences</taxon>
        <taxon>environmental samples</taxon>
    </lineage>
</organism>
<dbReference type="EMBL" id="MW000467">
    <property type="protein sequence ID" value="QOL00367.1"/>
    <property type="molecule type" value="Genomic_DNA"/>
</dbReference>
<dbReference type="InterPro" id="IPR036388">
    <property type="entry name" value="WH-like_DNA-bd_sf"/>
</dbReference>
<dbReference type="GO" id="GO:0003677">
    <property type="term" value="F:DNA binding"/>
    <property type="evidence" value="ECO:0007669"/>
    <property type="project" value="InterPro"/>
</dbReference>
<dbReference type="InterPro" id="IPR009061">
    <property type="entry name" value="DNA-bd_dom_put_sf"/>
</dbReference>
<dbReference type="AlphaFoldDB" id="A0A7L9QD08"/>
<dbReference type="NCBIfam" id="TIGR01764">
    <property type="entry name" value="excise"/>
    <property type="match status" value="1"/>
</dbReference>
<dbReference type="InterPro" id="IPR041657">
    <property type="entry name" value="HTH_17"/>
</dbReference>